<name>A0A9P4MXI1_9PLEO</name>
<reference evidence="1" key="1">
    <citation type="journal article" date="2020" name="Stud. Mycol.">
        <title>101 Dothideomycetes genomes: a test case for predicting lifestyles and emergence of pathogens.</title>
        <authorList>
            <person name="Haridas S."/>
            <person name="Albert R."/>
            <person name="Binder M."/>
            <person name="Bloem J."/>
            <person name="Labutti K."/>
            <person name="Salamov A."/>
            <person name="Andreopoulos B."/>
            <person name="Baker S."/>
            <person name="Barry K."/>
            <person name="Bills G."/>
            <person name="Bluhm B."/>
            <person name="Cannon C."/>
            <person name="Castanera R."/>
            <person name="Culley D."/>
            <person name="Daum C."/>
            <person name="Ezra D."/>
            <person name="Gonzalez J."/>
            <person name="Henrissat B."/>
            <person name="Kuo A."/>
            <person name="Liang C."/>
            <person name="Lipzen A."/>
            <person name="Lutzoni F."/>
            <person name="Magnuson J."/>
            <person name="Mondo S."/>
            <person name="Nolan M."/>
            <person name="Ohm R."/>
            <person name="Pangilinan J."/>
            <person name="Park H.-J."/>
            <person name="Ramirez L."/>
            <person name="Alfaro M."/>
            <person name="Sun H."/>
            <person name="Tritt A."/>
            <person name="Yoshinaga Y."/>
            <person name="Zwiers L.-H."/>
            <person name="Turgeon B."/>
            <person name="Goodwin S."/>
            <person name="Spatafora J."/>
            <person name="Crous P."/>
            <person name="Grigoriev I."/>
        </authorList>
    </citation>
    <scope>NUCLEOTIDE SEQUENCE</scope>
    <source>
        <strain evidence="1">ATCC 74209</strain>
    </source>
</reference>
<dbReference type="Proteomes" id="UP000799536">
    <property type="component" value="Unassembled WGS sequence"/>
</dbReference>
<comment type="caution">
    <text evidence="1">The sequence shown here is derived from an EMBL/GenBank/DDBJ whole genome shotgun (WGS) entry which is preliminary data.</text>
</comment>
<evidence type="ECO:0000313" key="2">
    <source>
        <dbReference type="Proteomes" id="UP000799536"/>
    </source>
</evidence>
<sequence>MQNSRLAEITDGKHSTTAASEVCTQSLTTDLSQSFFPNSKSITITPETMGWEITSLLFWALISLNRGRTIFSKNSFSTDNYSTLADGDSADGDSADGWVHINPRAPNIKVAKFGLDSSWTFGKVNSAPVSFPFTDSIDSNIISPSAKPFRRLSPVLHIQLDKSEMGWDAKRYNGGWVRIAVIFNNIERVTGMAEAQFK</sequence>
<proteinExistence type="predicted"/>
<keyword evidence="2" id="KW-1185">Reference proteome</keyword>
<accession>A0A9P4MXI1</accession>
<gene>
    <name evidence="1" type="ORF">GQ43DRAFT_470180</name>
</gene>
<organism evidence="1 2">
    <name type="scientific">Delitschia confertaspora ATCC 74209</name>
    <dbReference type="NCBI Taxonomy" id="1513339"/>
    <lineage>
        <taxon>Eukaryota</taxon>
        <taxon>Fungi</taxon>
        <taxon>Dikarya</taxon>
        <taxon>Ascomycota</taxon>
        <taxon>Pezizomycotina</taxon>
        <taxon>Dothideomycetes</taxon>
        <taxon>Pleosporomycetidae</taxon>
        <taxon>Pleosporales</taxon>
        <taxon>Delitschiaceae</taxon>
        <taxon>Delitschia</taxon>
    </lineage>
</organism>
<dbReference type="AlphaFoldDB" id="A0A9P4MXI1"/>
<evidence type="ECO:0000313" key="1">
    <source>
        <dbReference type="EMBL" id="KAF2203228.1"/>
    </source>
</evidence>
<protein>
    <submittedName>
        <fullName evidence="1">Uncharacterized protein</fullName>
    </submittedName>
</protein>
<dbReference type="EMBL" id="ML993909">
    <property type="protein sequence ID" value="KAF2203228.1"/>
    <property type="molecule type" value="Genomic_DNA"/>
</dbReference>